<dbReference type="SMART" id="SM00829">
    <property type="entry name" value="PKS_ER"/>
    <property type="match status" value="1"/>
</dbReference>
<dbReference type="EMBL" id="JAQQLI010000026">
    <property type="protein sequence ID" value="MDC7787322.1"/>
    <property type="molecule type" value="Genomic_DNA"/>
</dbReference>
<name>A0ABT5JCH7_RHOTP</name>
<dbReference type="Pfam" id="PF08240">
    <property type="entry name" value="ADH_N"/>
    <property type="match status" value="1"/>
</dbReference>
<dbReference type="SUPFAM" id="SSF50129">
    <property type="entry name" value="GroES-like"/>
    <property type="match status" value="1"/>
</dbReference>
<dbReference type="PANTHER" id="PTHR48106">
    <property type="entry name" value="QUINONE OXIDOREDUCTASE PIG3-RELATED"/>
    <property type="match status" value="1"/>
</dbReference>
<evidence type="ECO:0000313" key="5">
    <source>
        <dbReference type="Proteomes" id="UP001165652"/>
    </source>
</evidence>
<comment type="caution">
    <text evidence="4">The sequence shown here is derived from an EMBL/GenBank/DDBJ whole genome shotgun (WGS) entry which is preliminary data.</text>
</comment>
<dbReference type="Gene3D" id="3.90.180.10">
    <property type="entry name" value="Medium-chain alcohol dehydrogenases, catalytic domain"/>
    <property type="match status" value="1"/>
</dbReference>
<dbReference type="PROSITE" id="PS01162">
    <property type="entry name" value="QOR_ZETA_CRYSTAL"/>
    <property type="match status" value="1"/>
</dbReference>
<feature type="domain" description="Enoyl reductase (ER)" evidence="3">
    <location>
        <begin position="14"/>
        <end position="325"/>
    </location>
</feature>
<evidence type="ECO:0000256" key="1">
    <source>
        <dbReference type="ARBA" id="ARBA00022857"/>
    </source>
</evidence>
<dbReference type="SUPFAM" id="SSF51735">
    <property type="entry name" value="NAD(P)-binding Rossmann-fold domains"/>
    <property type="match status" value="1"/>
</dbReference>
<proteinExistence type="predicted"/>
<dbReference type="Gene3D" id="3.40.50.720">
    <property type="entry name" value="NAD(P)-binding Rossmann-like Domain"/>
    <property type="match status" value="1"/>
</dbReference>
<dbReference type="RefSeq" id="WP_272778162.1">
    <property type="nucleotide sequence ID" value="NZ_JAQQLI010000026.1"/>
</dbReference>
<evidence type="ECO:0000313" key="4">
    <source>
        <dbReference type="EMBL" id="MDC7787322.1"/>
    </source>
</evidence>
<evidence type="ECO:0000259" key="3">
    <source>
        <dbReference type="SMART" id="SM00829"/>
    </source>
</evidence>
<dbReference type="InterPro" id="IPR047618">
    <property type="entry name" value="QOR-like"/>
</dbReference>
<dbReference type="InterPro" id="IPR036291">
    <property type="entry name" value="NAD(P)-bd_dom_sf"/>
</dbReference>
<dbReference type="InterPro" id="IPR002364">
    <property type="entry name" value="Quin_OxRdtase/zeta-crystal_CS"/>
</dbReference>
<accession>A0ABT5JCH7</accession>
<reference evidence="4" key="1">
    <citation type="journal article" date="2023" name="Microbiol Resour">
        <title>Genome Sequences of Rhodoplanes serenus and Two Thermotolerant Strains, Rhodoplanes tepidamans and 'Rhodoplanes cryptolactis,' Further Refine the Genus.</title>
        <authorList>
            <person name="Rayyan A.A."/>
            <person name="Kyndt J.A."/>
        </authorList>
    </citation>
    <scope>NUCLEOTIDE SEQUENCE</scope>
    <source>
        <strain evidence="4">DSM 9987</strain>
    </source>
</reference>
<dbReference type="InterPro" id="IPR013154">
    <property type="entry name" value="ADH-like_N"/>
</dbReference>
<dbReference type="Proteomes" id="UP001165652">
    <property type="component" value="Unassembled WGS sequence"/>
</dbReference>
<keyword evidence="2" id="KW-0560">Oxidoreductase</keyword>
<protein>
    <submittedName>
        <fullName evidence="4">Quinone oxidoreductase</fullName>
    </submittedName>
</protein>
<dbReference type="InterPro" id="IPR020843">
    <property type="entry name" value="ER"/>
</dbReference>
<keyword evidence="1" id="KW-0521">NADP</keyword>
<evidence type="ECO:0000256" key="2">
    <source>
        <dbReference type="ARBA" id="ARBA00023002"/>
    </source>
</evidence>
<dbReference type="Pfam" id="PF00107">
    <property type="entry name" value="ADH_zinc_N"/>
    <property type="match status" value="1"/>
</dbReference>
<organism evidence="4 5">
    <name type="scientific">Rhodoplanes tepidamans</name>
    <name type="common">Rhodoplanes cryptolactis</name>
    <dbReference type="NCBI Taxonomy" id="200616"/>
    <lineage>
        <taxon>Bacteria</taxon>
        <taxon>Pseudomonadati</taxon>
        <taxon>Pseudomonadota</taxon>
        <taxon>Alphaproteobacteria</taxon>
        <taxon>Hyphomicrobiales</taxon>
        <taxon>Nitrobacteraceae</taxon>
        <taxon>Rhodoplanes</taxon>
    </lineage>
</organism>
<reference evidence="4" key="2">
    <citation type="submission" date="2023-02" db="EMBL/GenBank/DDBJ databases">
        <authorList>
            <person name="Rayyan A."/>
            <person name="Meyer T."/>
            <person name="Kyndt J.A."/>
        </authorList>
    </citation>
    <scope>NUCLEOTIDE SEQUENCE</scope>
    <source>
        <strain evidence="4">DSM 9987</strain>
    </source>
</reference>
<dbReference type="InterPro" id="IPR013149">
    <property type="entry name" value="ADH-like_C"/>
</dbReference>
<gene>
    <name evidence="4" type="ORF">PQJ73_16650</name>
</gene>
<dbReference type="CDD" id="cd05286">
    <property type="entry name" value="QOR2"/>
    <property type="match status" value="1"/>
</dbReference>
<dbReference type="PANTHER" id="PTHR48106:SF13">
    <property type="entry name" value="QUINONE OXIDOREDUCTASE-RELATED"/>
    <property type="match status" value="1"/>
</dbReference>
<dbReference type="InterPro" id="IPR011032">
    <property type="entry name" value="GroES-like_sf"/>
</dbReference>
<keyword evidence="5" id="KW-1185">Reference proteome</keyword>
<sequence>MSSKARVVRYATPGGPEVLAMETIDLADPGPGEVQIRQSVVGLNYQDCYFRSGFYPAPLPGAVGTEAAGTVTAVGSGVTDFKVGDRVVYAGGASGSYTDLRNMPVERVLKIPDGISEEDAAALLMKGMTVEYLITRCYPIKAGEWVLFWAASGGVGLIAGQWGRHIGARMIGVAAGEEKCRLARENGYEVVIDRTREDVLARVKEITGGAGVPVVFDSIGKATFDTSIGALAPRGYFVSFGTTTGAPPPVEAGLLQKKGSLYFTRPTLATYCATREEIRMSAGKLFDLVKAGAVKAHVGRRYQLADAVAAHRDLEAGKTIGSSLLIP</sequence>